<sequence>MSVGSTAPARGQRRAALVAVASEMFARKPYDEIYISDIAKEAGVAHGLLFYHFKDKRGLYLEVLRQMQAEIAALHDRRPGEDTNSEWLRGVVRRQIEYRRDHVHTSMAIMRAGGQDPEVDELVEQTRRSGVCFLRRLLGVEGEPVPQLRVAMRGAMGAVDEMTVDWLAHDLDLDLDQLIEFAYGTVLAILGSVCTAGDHDITQALDALRPAG</sequence>
<dbReference type="InterPro" id="IPR050109">
    <property type="entry name" value="HTH-type_TetR-like_transc_reg"/>
</dbReference>
<dbReference type="Pfam" id="PF00440">
    <property type="entry name" value="TetR_N"/>
    <property type="match status" value="1"/>
</dbReference>
<dbReference type="GO" id="GO:0003700">
    <property type="term" value="F:DNA-binding transcription factor activity"/>
    <property type="evidence" value="ECO:0007669"/>
    <property type="project" value="TreeGrafter"/>
</dbReference>
<dbReference type="PRINTS" id="PR00455">
    <property type="entry name" value="HTHTETR"/>
</dbReference>
<dbReference type="PROSITE" id="PS50977">
    <property type="entry name" value="HTH_TETR_2"/>
    <property type="match status" value="1"/>
</dbReference>
<comment type="caution">
    <text evidence="4">The sequence shown here is derived from an EMBL/GenBank/DDBJ whole genome shotgun (WGS) entry which is preliminary data.</text>
</comment>
<dbReference type="GO" id="GO:0000976">
    <property type="term" value="F:transcription cis-regulatory region binding"/>
    <property type="evidence" value="ECO:0007669"/>
    <property type="project" value="TreeGrafter"/>
</dbReference>
<dbReference type="Proteomes" id="UP000256269">
    <property type="component" value="Unassembled WGS sequence"/>
</dbReference>
<feature type="domain" description="HTH tetR-type" evidence="3">
    <location>
        <begin position="11"/>
        <end position="71"/>
    </location>
</feature>
<evidence type="ECO:0000313" key="5">
    <source>
        <dbReference type="Proteomes" id="UP000256269"/>
    </source>
</evidence>
<dbReference type="InterPro" id="IPR009057">
    <property type="entry name" value="Homeodomain-like_sf"/>
</dbReference>
<dbReference type="AlphaFoldDB" id="A0A3E0GYZ7"/>
<name>A0A3E0GYZ7_9PSEU</name>
<reference evidence="4 5" key="1">
    <citation type="submission" date="2018-08" db="EMBL/GenBank/DDBJ databases">
        <title>Genomic Encyclopedia of Archaeal and Bacterial Type Strains, Phase II (KMG-II): from individual species to whole genera.</title>
        <authorList>
            <person name="Goeker M."/>
        </authorList>
    </citation>
    <scope>NUCLEOTIDE SEQUENCE [LARGE SCALE GENOMIC DNA]</scope>
    <source>
        <strain evidence="4 5">DSM 45791</strain>
    </source>
</reference>
<organism evidence="4 5">
    <name type="scientific">Kutzneria buriramensis</name>
    <dbReference type="NCBI Taxonomy" id="1045776"/>
    <lineage>
        <taxon>Bacteria</taxon>
        <taxon>Bacillati</taxon>
        <taxon>Actinomycetota</taxon>
        <taxon>Actinomycetes</taxon>
        <taxon>Pseudonocardiales</taxon>
        <taxon>Pseudonocardiaceae</taxon>
        <taxon>Kutzneria</taxon>
    </lineage>
</organism>
<dbReference type="PANTHER" id="PTHR30055">
    <property type="entry name" value="HTH-TYPE TRANSCRIPTIONAL REGULATOR RUTR"/>
    <property type="match status" value="1"/>
</dbReference>
<accession>A0A3E0GYZ7</accession>
<evidence type="ECO:0000256" key="2">
    <source>
        <dbReference type="PROSITE-ProRule" id="PRU00335"/>
    </source>
</evidence>
<evidence type="ECO:0000256" key="1">
    <source>
        <dbReference type="ARBA" id="ARBA00023125"/>
    </source>
</evidence>
<keyword evidence="1 2" id="KW-0238">DNA-binding</keyword>
<dbReference type="InterPro" id="IPR001647">
    <property type="entry name" value="HTH_TetR"/>
</dbReference>
<protein>
    <submittedName>
        <fullName evidence="4">AcrR family transcriptional regulator</fullName>
    </submittedName>
</protein>
<proteinExistence type="predicted"/>
<dbReference type="RefSeq" id="WP_170218072.1">
    <property type="nucleotide sequence ID" value="NZ_CP144375.1"/>
</dbReference>
<feature type="DNA-binding region" description="H-T-H motif" evidence="2">
    <location>
        <begin position="34"/>
        <end position="53"/>
    </location>
</feature>
<keyword evidence="5" id="KW-1185">Reference proteome</keyword>
<evidence type="ECO:0000313" key="4">
    <source>
        <dbReference type="EMBL" id="REH33026.1"/>
    </source>
</evidence>
<dbReference type="SUPFAM" id="SSF46689">
    <property type="entry name" value="Homeodomain-like"/>
    <property type="match status" value="1"/>
</dbReference>
<dbReference type="Gene3D" id="1.10.357.10">
    <property type="entry name" value="Tetracycline Repressor, domain 2"/>
    <property type="match status" value="1"/>
</dbReference>
<dbReference type="EMBL" id="QUNO01000020">
    <property type="protein sequence ID" value="REH33026.1"/>
    <property type="molecule type" value="Genomic_DNA"/>
</dbReference>
<gene>
    <name evidence="4" type="ORF">BCF44_12098</name>
</gene>
<evidence type="ECO:0000259" key="3">
    <source>
        <dbReference type="PROSITE" id="PS50977"/>
    </source>
</evidence>
<dbReference type="PANTHER" id="PTHR30055:SF226">
    <property type="entry name" value="HTH-TYPE TRANSCRIPTIONAL REGULATOR PKSA"/>
    <property type="match status" value="1"/>
</dbReference>